<dbReference type="PANTHER" id="PTHR30383">
    <property type="entry name" value="THIOESTERASE 1/PROTEASE 1/LYSOPHOSPHOLIPASE L1"/>
    <property type="match status" value="1"/>
</dbReference>
<dbReference type="PANTHER" id="PTHR30383:SF5">
    <property type="entry name" value="SGNH HYDROLASE-TYPE ESTERASE DOMAIN-CONTAINING PROTEIN"/>
    <property type="match status" value="1"/>
</dbReference>
<evidence type="ECO:0000259" key="1">
    <source>
        <dbReference type="Pfam" id="PF13472"/>
    </source>
</evidence>
<proteinExistence type="predicted"/>
<dbReference type="AlphaFoldDB" id="A0A0G1XB82"/>
<dbReference type="PATRIC" id="fig|1618674.3.peg.36"/>
<dbReference type="InterPro" id="IPR051532">
    <property type="entry name" value="Ester_Hydrolysis_Enzymes"/>
</dbReference>
<dbReference type="Proteomes" id="UP000034185">
    <property type="component" value="Unassembled WGS sequence"/>
</dbReference>
<sequence>MTVLFVLALFGAVLLWFAGTPPMALVVFVGSSSIADWALLQQDFSNVRTINRGIGGSELADSIAILKSEVIPHRPRTIVIYAGENDLDVGKTPEAVYVDFKTFVAKIHATLPETRIVFISIKPSPSRWHIKNKIVAANALIAEECAKDTLCRFVDVYRKMLTPEGKPNADLFQEDMLHMNNAGYAIWKHVVGAALE</sequence>
<evidence type="ECO:0000313" key="3">
    <source>
        <dbReference type="Proteomes" id="UP000034185"/>
    </source>
</evidence>
<dbReference type="EMBL" id="LCRA01000001">
    <property type="protein sequence ID" value="KKW28201.1"/>
    <property type="molecule type" value="Genomic_DNA"/>
</dbReference>
<accession>A0A0G1XB82</accession>
<evidence type="ECO:0000313" key="2">
    <source>
        <dbReference type="EMBL" id="KKW28201.1"/>
    </source>
</evidence>
<name>A0A0G1XB82_9BACT</name>
<dbReference type="InterPro" id="IPR013830">
    <property type="entry name" value="SGNH_hydro"/>
</dbReference>
<gene>
    <name evidence="2" type="ORF">UY70_C0001G0037</name>
</gene>
<protein>
    <submittedName>
        <fullName evidence="2">Lipolytic protein G-D-S-L family</fullName>
    </submittedName>
</protein>
<reference evidence="2 3" key="1">
    <citation type="journal article" date="2015" name="Nature">
        <title>rRNA introns, odd ribosomes, and small enigmatic genomes across a large radiation of phyla.</title>
        <authorList>
            <person name="Brown C.T."/>
            <person name="Hug L.A."/>
            <person name="Thomas B.C."/>
            <person name="Sharon I."/>
            <person name="Castelle C.J."/>
            <person name="Singh A."/>
            <person name="Wilkins M.J."/>
            <person name="Williams K.H."/>
            <person name="Banfield J.F."/>
        </authorList>
    </citation>
    <scope>NUCLEOTIDE SEQUENCE [LARGE SCALE GENOMIC DNA]</scope>
</reference>
<dbReference type="SUPFAM" id="SSF52266">
    <property type="entry name" value="SGNH hydrolase"/>
    <property type="match status" value="1"/>
</dbReference>
<feature type="domain" description="SGNH hydrolase-type esterase" evidence="1">
    <location>
        <begin position="35"/>
        <end position="186"/>
    </location>
</feature>
<dbReference type="InterPro" id="IPR036514">
    <property type="entry name" value="SGNH_hydro_sf"/>
</dbReference>
<dbReference type="Gene3D" id="3.40.50.1110">
    <property type="entry name" value="SGNH hydrolase"/>
    <property type="match status" value="1"/>
</dbReference>
<organism evidence="2 3">
    <name type="scientific">Candidatus Kaiserbacteria bacterium GW2011_GWB1_52_6</name>
    <dbReference type="NCBI Taxonomy" id="1618674"/>
    <lineage>
        <taxon>Bacteria</taxon>
        <taxon>Candidatus Kaiseribacteriota</taxon>
    </lineage>
</organism>
<dbReference type="Pfam" id="PF13472">
    <property type="entry name" value="Lipase_GDSL_2"/>
    <property type="match status" value="1"/>
</dbReference>
<comment type="caution">
    <text evidence="2">The sequence shown here is derived from an EMBL/GenBank/DDBJ whole genome shotgun (WGS) entry which is preliminary data.</text>
</comment>
<dbReference type="GO" id="GO:0004622">
    <property type="term" value="F:phosphatidylcholine lysophospholipase activity"/>
    <property type="evidence" value="ECO:0007669"/>
    <property type="project" value="TreeGrafter"/>
</dbReference>